<gene>
    <name evidence="1" type="ORF">V1477_000546</name>
</gene>
<evidence type="ECO:0000313" key="1">
    <source>
        <dbReference type="EMBL" id="KAL2751388.1"/>
    </source>
</evidence>
<name>A0ABD2D1X9_VESMC</name>
<evidence type="ECO:0000313" key="2">
    <source>
        <dbReference type="Proteomes" id="UP001607303"/>
    </source>
</evidence>
<organism evidence="1 2">
    <name type="scientific">Vespula maculifrons</name>
    <name type="common">Eastern yellow jacket</name>
    <name type="synonym">Wasp</name>
    <dbReference type="NCBI Taxonomy" id="7453"/>
    <lineage>
        <taxon>Eukaryota</taxon>
        <taxon>Metazoa</taxon>
        <taxon>Ecdysozoa</taxon>
        <taxon>Arthropoda</taxon>
        <taxon>Hexapoda</taxon>
        <taxon>Insecta</taxon>
        <taxon>Pterygota</taxon>
        <taxon>Neoptera</taxon>
        <taxon>Endopterygota</taxon>
        <taxon>Hymenoptera</taxon>
        <taxon>Apocrita</taxon>
        <taxon>Aculeata</taxon>
        <taxon>Vespoidea</taxon>
        <taxon>Vespidae</taxon>
        <taxon>Vespinae</taxon>
        <taxon>Vespula</taxon>
    </lineage>
</organism>
<accession>A0ABD2D1X9</accession>
<dbReference type="AlphaFoldDB" id="A0ABD2D1X9"/>
<dbReference type="Proteomes" id="UP001607303">
    <property type="component" value="Unassembled WGS sequence"/>
</dbReference>
<sequence>MSCVTDLISVLLKDDILLETRLHEVDPLPVRNDLGLCDETSSSLHCGVSSSQRSLTDKTYVALPFSRGRENSTTIPVINSILLSLCFGRKEYGYPFTVIHILYTYCAVKKKTSLDPPSRLLSEVHFPDSKDKT</sequence>
<keyword evidence="2" id="KW-1185">Reference proteome</keyword>
<reference evidence="1 2" key="1">
    <citation type="journal article" date="2024" name="Ann. Entomol. Soc. Am.">
        <title>Genomic analyses of the southern and eastern yellowjacket wasps (Hymenoptera: Vespidae) reveal evolutionary signatures of social life.</title>
        <authorList>
            <person name="Catto M.A."/>
            <person name="Caine P.B."/>
            <person name="Orr S.E."/>
            <person name="Hunt B.G."/>
            <person name="Goodisman M.A.D."/>
        </authorList>
    </citation>
    <scope>NUCLEOTIDE SEQUENCE [LARGE SCALE GENOMIC DNA]</scope>
    <source>
        <strain evidence="1">232</strain>
        <tissue evidence="1">Head and thorax</tissue>
    </source>
</reference>
<dbReference type="EMBL" id="JAYRBN010000007">
    <property type="protein sequence ID" value="KAL2751388.1"/>
    <property type="molecule type" value="Genomic_DNA"/>
</dbReference>
<protein>
    <submittedName>
        <fullName evidence="1">Uncharacterized protein</fullName>
    </submittedName>
</protein>
<comment type="caution">
    <text evidence="1">The sequence shown here is derived from an EMBL/GenBank/DDBJ whole genome shotgun (WGS) entry which is preliminary data.</text>
</comment>
<proteinExistence type="predicted"/>